<sequence>MPNLWFEIASKVYEPQMDSHLAMWPLLFDFVLPLVSQWLSIVVLQANDAWRS</sequence>
<evidence type="ECO:0000313" key="3">
    <source>
        <dbReference type="Proteomes" id="UP000054359"/>
    </source>
</evidence>
<proteinExistence type="predicted"/>
<gene>
    <name evidence="2" type="ORF">X975_21101</name>
</gene>
<evidence type="ECO:0000313" key="2">
    <source>
        <dbReference type="EMBL" id="KFM70138.1"/>
    </source>
</evidence>
<name>A0A087TYE9_STEMI</name>
<dbReference type="EMBL" id="KK117318">
    <property type="protein sequence ID" value="KFM70138.1"/>
    <property type="molecule type" value="Genomic_DNA"/>
</dbReference>
<reference evidence="2 3" key="1">
    <citation type="submission" date="2013-11" db="EMBL/GenBank/DDBJ databases">
        <title>Genome sequencing of Stegodyphus mimosarum.</title>
        <authorList>
            <person name="Bechsgaard J."/>
        </authorList>
    </citation>
    <scope>NUCLEOTIDE SEQUENCE [LARGE SCALE GENOMIC DNA]</scope>
</reference>
<keyword evidence="1" id="KW-0812">Transmembrane</keyword>
<accession>A0A087TYE9</accession>
<organism evidence="2 3">
    <name type="scientific">Stegodyphus mimosarum</name>
    <name type="common">African social velvet spider</name>
    <dbReference type="NCBI Taxonomy" id="407821"/>
    <lineage>
        <taxon>Eukaryota</taxon>
        <taxon>Metazoa</taxon>
        <taxon>Ecdysozoa</taxon>
        <taxon>Arthropoda</taxon>
        <taxon>Chelicerata</taxon>
        <taxon>Arachnida</taxon>
        <taxon>Araneae</taxon>
        <taxon>Araneomorphae</taxon>
        <taxon>Entelegynae</taxon>
        <taxon>Eresoidea</taxon>
        <taxon>Eresidae</taxon>
        <taxon>Stegodyphus</taxon>
    </lineage>
</organism>
<keyword evidence="1" id="KW-0472">Membrane</keyword>
<protein>
    <submittedName>
        <fullName evidence="2">Uncharacterized protein</fullName>
    </submittedName>
</protein>
<evidence type="ECO:0000256" key="1">
    <source>
        <dbReference type="SAM" id="Phobius"/>
    </source>
</evidence>
<keyword evidence="1" id="KW-1133">Transmembrane helix</keyword>
<dbReference type="AlphaFoldDB" id="A0A087TYE9"/>
<dbReference type="Proteomes" id="UP000054359">
    <property type="component" value="Unassembled WGS sequence"/>
</dbReference>
<keyword evidence="3" id="KW-1185">Reference proteome</keyword>
<feature type="non-terminal residue" evidence="2">
    <location>
        <position position="52"/>
    </location>
</feature>
<feature type="transmembrane region" description="Helical" evidence="1">
    <location>
        <begin position="22"/>
        <end position="44"/>
    </location>
</feature>